<reference evidence="2" key="1">
    <citation type="submission" date="2021-05" db="EMBL/GenBank/DDBJ databases">
        <title>A free-living protist that lacks canonical eukaryotic 1 DNA replication and segregation systems.</title>
        <authorList>
            <person name="Salas-Leiva D.E."/>
            <person name="Tromer E.C."/>
            <person name="Curtis B.A."/>
            <person name="Jerlstrom-Hultqvist J."/>
            <person name="Kolisko M."/>
            <person name="Yi Z."/>
            <person name="Salas-Leiva J.S."/>
            <person name="Gallot-Lavallee L."/>
            <person name="Kops G.J.P.L."/>
            <person name="Archibald J.M."/>
            <person name="Simpson A.G.B."/>
            <person name="Roger A.J."/>
        </authorList>
    </citation>
    <scope>NUCLEOTIDE SEQUENCE</scope>
    <source>
        <strain evidence="2">BICM</strain>
    </source>
</reference>
<accession>A0A8J6E0Y1</accession>
<protein>
    <submittedName>
        <fullName evidence="2">Uncharacterized protein</fullName>
    </submittedName>
</protein>
<comment type="caution">
    <text evidence="2">The sequence shown here is derived from an EMBL/GenBank/DDBJ whole genome shotgun (WGS) entry which is preliminary data.</text>
</comment>
<organism evidence="2 3">
    <name type="scientific">Carpediemonas membranifera</name>
    <dbReference type="NCBI Taxonomy" id="201153"/>
    <lineage>
        <taxon>Eukaryota</taxon>
        <taxon>Metamonada</taxon>
        <taxon>Carpediemonas-like organisms</taxon>
        <taxon>Carpediemonas</taxon>
    </lineage>
</organism>
<evidence type="ECO:0000256" key="1">
    <source>
        <dbReference type="SAM" id="SignalP"/>
    </source>
</evidence>
<dbReference type="Proteomes" id="UP000717585">
    <property type="component" value="Unassembled WGS sequence"/>
</dbReference>
<keyword evidence="3" id="KW-1185">Reference proteome</keyword>
<name>A0A8J6E0Y1_9EUKA</name>
<evidence type="ECO:0000313" key="3">
    <source>
        <dbReference type="Proteomes" id="UP000717585"/>
    </source>
</evidence>
<evidence type="ECO:0000313" key="2">
    <source>
        <dbReference type="EMBL" id="KAG9389917.1"/>
    </source>
</evidence>
<feature type="chain" id="PRO_5035317988" evidence="1">
    <location>
        <begin position="17"/>
        <end position="493"/>
    </location>
</feature>
<keyword evidence="1" id="KW-0732">Signal</keyword>
<feature type="signal peptide" evidence="1">
    <location>
        <begin position="1"/>
        <end position="16"/>
    </location>
</feature>
<proteinExistence type="predicted"/>
<sequence length="493" mass="53238">MNIPLILLLCVVLCFAETPSCGLPLNKLALEPSQTPDVSITLIDPDTFTLRFEVVVPYDPLTAAVVGFVPYNPVSRGLNFGYQCENRVSESWDSDEGWDNLEPLSAADLDTTDIRFPGPPNSGIWNVEYTCSTVTYILEASVIDLYEDCQLGTAHMISRIVGLDSIGYSGDLHINIVTTVTERGFEEFVVPFSVFARTRMTSSVTKNTSPAAEIGELTFAYGLGDKLEFNQELTFDEGLYTRACGFEVDADIADFTFNTANAVCDLDTCDVLCLSSCNEGKCLEDYSAKSHQVIRSPLNAELTLSWNTMSCSSCNDSVDVSTPDIITKVDVESIGNYEYDAPASGLLTYTRVENSTQAALWFRDAATKTGLGMDEVTICTETQAGCIDEIVLVSQGESTGECGAVFDSSDRAVLLFSCTTSRTADLFVVSVSDGSQISTNVPVFVEPTPSLEAVYDPEAVTPVVPVEDDEDDDGVRRVAVGAAAVFGLVALLM</sequence>
<gene>
    <name evidence="2" type="ORF">J8273_8604</name>
</gene>
<dbReference type="AlphaFoldDB" id="A0A8J6E0Y1"/>
<dbReference type="EMBL" id="JAHDYR010000067">
    <property type="protein sequence ID" value="KAG9389917.1"/>
    <property type="molecule type" value="Genomic_DNA"/>
</dbReference>